<dbReference type="InterPro" id="IPR002912">
    <property type="entry name" value="ACT_dom"/>
</dbReference>
<comment type="similarity">
    <text evidence="3">Belongs to the PurU family.</text>
</comment>
<dbReference type="InterPro" id="IPR036477">
    <property type="entry name" value="Formyl_transf_N_sf"/>
</dbReference>
<sequence length="307" mass="34543">MPPEEGRSAGARAPETMQTMDVPQAHSDFILTFACPDRVGIVAAIASTLAQDGWTITESQQYADPDTRRFFMRVRFSADRAVALDEVRTTLAPVLEPFEMDWDLHDASAPLRVVVMVSKQGHVLNNLLFHTQQGQVPIEIVAVVSNHPDWRDVVEWHGIEFHQIRVTAETKRETEQFVLDLMERTDAEALILARYMQILTDQMCRDVHGRAINIHHSLLPSFKGARPYEQAHRHGVKVIGATAHYVTADLDEGPIIEQDFRRVDHRSSAAELAAMGQDLEARALVHAVRAHAEHRVLLNGMKTVVFD</sequence>
<dbReference type="PRINTS" id="PR01575">
    <property type="entry name" value="FFH4HYDRLASE"/>
</dbReference>
<dbReference type="UniPathway" id="UPA00074">
    <property type="reaction ID" value="UER00170"/>
</dbReference>
<dbReference type="GO" id="GO:0006730">
    <property type="term" value="P:one-carbon metabolic process"/>
    <property type="evidence" value="ECO:0007669"/>
    <property type="project" value="UniProtKB-KW"/>
</dbReference>
<dbReference type="Pfam" id="PF00551">
    <property type="entry name" value="Formyl_trans_N"/>
    <property type="match status" value="1"/>
</dbReference>
<dbReference type="HAMAP" id="MF_01927">
    <property type="entry name" value="PurU"/>
    <property type="match status" value="1"/>
</dbReference>
<dbReference type="SUPFAM" id="SSF53328">
    <property type="entry name" value="Formyltransferase"/>
    <property type="match status" value="1"/>
</dbReference>
<dbReference type="Gene3D" id="3.30.70.260">
    <property type="match status" value="1"/>
</dbReference>
<dbReference type="InterPro" id="IPR044074">
    <property type="entry name" value="PurU_ACT"/>
</dbReference>
<keyword evidence="2 3" id="KW-0378">Hydrolase</keyword>
<evidence type="ECO:0000256" key="1">
    <source>
        <dbReference type="ARBA" id="ARBA00022563"/>
    </source>
</evidence>
<comment type="caution">
    <text evidence="6">The sequence shown here is derived from an EMBL/GenBank/DDBJ whole genome shotgun (WGS) entry which is preliminary data.</text>
</comment>
<evidence type="ECO:0000256" key="3">
    <source>
        <dbReference type="HAMAP-Rule" id="MF_01927"/>
    </source>
</evidence>
<keyword evidence="7" id="KW-1185">Reference proteome</keyword>
<evidence type="ECO:0000313" key="7">
    <source>
        <dbReference type="Proteomes" id="UP000321769"/>
    </source>
</evidence>
<dbReference type="NCBIfam" id="TIGR00655">
    <property type="entry name" value="PurU"/>
    <property type="match status" value="1"/>
</dbReference>
<dbReference type="PROSITE" id="PS51671">
    <property type="entry name" value="ACT"/>
    <property type="match status" value="1"/>
</dbReference>
<comment type="function">
    <text evidence="3">Catalyzes the hydrolysis of 10-formyltetrahydrofolate (formyl-FH4) to formate and tetrahydrofolate (FH4).</text>
</comment>
<dbReference type="EMBL" id="BJZQ01000003">
    <property type="protein sequence ID" value="GEO88644.1"/>
    <property type="molecule type" value="Genomic_DNA"/>
</dbReference>
<dbReference type="InterPro" id="IPR004810">
    <property type="entry name" value="PurU"/>
</dbReference>
<feature type="active site" evidence="3">
    <location>
        <position position="251"/>
    </location>
</feature>
<dbReference type="OrthoDB" id="9806170at2"/>
<keyword evidence="1 3" id="KW-0554">One-carbon metabolism</keyword>
<dbReference type="InterPro" id="IPR045865">
    <property type="entry name" value="ACT-like_dom_sf"/>
</dbReference>
<dbReference type="Gene3D" id="3.40.50.170">
    <property type="entry name" value="Formyl transferase, N-terminal domain"/>
    <property type="match status" value="1"/>
</dbReference>
<dbReference type="InterPro" id="IPR002376">
    <property type="entry name" value="Formyl_transf_N"/>
</dbReference>
<reference evidence="6 7" key="1">
    <citation type="submission" date="2019-07" db="EMBL/GenBank/DDBJ databases">
        <title>Whole genome shotgun sequence of Aeromicrobium flavum NBRC 107625.</title>
        <authorList>
            <person name="Hosoyama A."/>
            <person name="Uohara A."/>
            <person name="Ohji S."/>
            <person name="Ichikawa N."/>
        </authorList>
    </citation>
    <scope>NUCLEOTIDE SEQUENCE [LARGE SCALE GENOMIC DNA]</scope>
    <source>
        <strain evidence="6 7">NBRC 107625</strain>
    </source>
</reference>
<name>A0A512HT70_9ACTN</name>
<comment type="pathway">
    <text evidence="3">Purine metabolism; IMP biosynthesis via de novo pathway; formate from 10-formyl-5,6,7,8-tetrahydrofolate: step 1/1.</text>
</comment>
<evidence type="ECO:0000259" key="5">
    <source>
        <dbReference type="PROSITE" id="PS51671"/>
    </source>
</evidence>
<protein>
    <recommendedName>
        <fullName evidence="3 4">Formyltetrahydrofolate deformylase</fullName>
        <ecNumber evidence="3 4">3.5.1.10</ecNumber>
    </recommendedName>
    <alternativeName>
        <fullName evidence="3">Formyl-FH(4) hydrolase</fullName>
    </alternativeName>
</protein>
<proteinExistence type="inferred from homology"/>
<evidence type="ECO:0000313" key="6">
    <source>
        <dbReference type="EMBL" id="GEO88644.1"/>
    </source>
</evidence>
<feature type="domain" description="ACT" evidence="5">
    <location>
        <begin position="30"/>
        <end position="102"/>
    </location>
</feature>
<dbReference type="EC" id="3.5.1.10" evidence="3 4"/>
<dbReference type="Proteomes" id="UP000321769">
    <property type="component" value="Unassembled WGS sequence"/>
</dbReference>
<accession>A0A512HT70</accession>
<keyword evidence="3" id="KW-0658">Purine biosynthesis</keyword>
<dbReference type="GO" id="GO:0008864">
    <property type="term" value="F:formyltetrahydrofolate deformylase activity"/>
    <property type="evidence" value="ECO:0007669"/>
    <property type="project" value="UniProtKB-UniRule"/>
</dbReference>
<organism evidence="6 7">
    <name type="scientific">Aeromicrobium flavum</name>
    <dbReference type="NCBI Taxonomy" id="416568"/>
    <lineage>
        <taxon>Bacteria</taxon>
        <taxon>Bacillati</taxon>
        <taxon>Actinomycetota</taxon>
        <taxon>Actinomycetes</taxon>
        <taxon>Propionibacteriales</taxon>
        <taxon>Nocardioidaceae</taxon>
        <taxon>Aeromicrobium</taxon>
    </lineage>
</organism>
<dbReference type="PANTHER" id="PTHR42706:SF1">
    <property type="entry name" value="FORMYLTETRAHYDROFOLATE DEFORMYLASE 2, MITOCHONDRIAL"/>
    <property type="match status" value="1"/>
</dbReference>
<gene>
    <name evidence="3 6" type="primary">purU</name>
    <name evidence="6" type="ORF">AFL01nite_09710</name>
</gene>
<dbReference type="GO" id="GO:0006189">
    <property type="term" value="P:'de novo' IMP biosynthetic process"/>
    <property type="evidence" value="ECO:0007669"/>
    <property type="project" value="UniProtKB-UniRule"/>
</dbReference>
<comment type="catalytic activity">
    <reaction evidence="3">
        <text>(6R)-10-formyltetrahydrofolate + H2O = (6S)-5,6,7,8-tetrahydrofolate + formate + H(+)</text>
        <dbReference type="Rhea" id="RHEA:19833"/>
        <dbReference type="ChEBI" id="CHEBI:15377"/>
        <dbReference type="ChEBI" id="CHEBI:15378"/>
        <dbReference type="ChEBI" id="CHEBI:15740"/>
        <dbReference type="ChEBI" id="CHEBI:57453"/>
        <dbReference type="ChEBI" id="CHEBI:195366"/>
        <dbReference type="EC" id="3.5.1.10"/>
    </reaction>
</comment>
<dbReference type="AlphaFoldDB" id="A0A512HT70"/>
<evidence type="ECO:0000256" key="4">
    <source>
        <dbReference type="NCBIfam" id="TIGR00655"/>
    </source>
</evidence>
<dbReference type="PANTHER" id="PTHR42706">
    <property type="entry name" value="FORMYLTETRAHYDROFOLATE DEFORMYLASE"/>
    <property type="match status" value="1"/>
</dbReference>
<evidence type="ECO:0000256" key="2">
    <source>
        <dbReference type="ARBA" id="ARBA00022801"/>
    </source>
</evidence>
<dbReference type="SUPFAM" id="SSF55021">
    <property type="entry name" value="ACT-like"/>
    <property type="match status" value="1"/>
</dbReference>
<dbReference type="CDD" id="cd04875">
    <property type="entry name" value="ACT_F4HF-DF"/>
    <property type="match status" value="1"/>
</dbReference>
<dbReference type="PIRSF" id="PIRSF036480">
    <property type="entry name" value="FormyFH4_hydr"/>
    <property type="match status" value="1"/>
</dbReference>
<dbReference type="NCBIfam" id="NF004684">
    <property type="entry name" value="PRK06027.1"/>
    <property type="match status" value="1"/>
</dbReference>